<dbReference type="PROSITE" id="PS50043">
    <property type="entry name" value="HTH_LUXR_2"/>
    <property type="match status" value="1"/>
</dbReference>
<dbReference type="GO" id="GO:0006355">
    <property type="term" value="P:regulation of DNA-templated transcription"/>
    <property type="evidence" value="ECO:0007669"/>
    <property type="project" value="InterPro"/>
</dbReference>
<evidence type="ECO:0000256" key="2">
    <source>
        <dbReference type="ARBA" id="ARBA00023125"/>
    </source>
</evidence>
<dbReference type="Pfam" id="PF00196">
    <property type="entry name" value="GerE"/>
    <property type="match status" value="1"/>
</dbReference>
<dbReference type="InterPro" id="IPR000792">
    <property type="entry name" value="Tscrpt_reg_LuxR_C"/>
</dbReference>
<evidence type="ECO:0000256" key="3">
    <source>
        <dbReference type="ARBA" id="ARBA00023163"/>
    </source>
</evidence>
<dbReference type="InterPro" id="IPR036693">
    <property type="entry name" value="TF_LuxR_autoind-bd_dom_sf"/>
</dbReference>
<dbReference type="EMBL" id="FOZG01000003">
    <property type="protein sequence ID" value="SFS09483.1"/>
    <property type="molecule type" value="Genomic_DNA"/>
</dbReference>
<evidence type="ECO:0000313" key="6">
    <source>
        <dbReference type="Proteomes" id="UP000198824"/>
    </source>
</evidence>
<dbReference type="SUPFAM" id="SSF46894">
    <property type="entry name" value="C-terminal effector domain of the bipartite response regulators"/>
    <property type="match status" value="1"/>
</dbReference>
<dbReference type="Proteomes" id="UP000198824">
    <property type="component" value="Unassembled WGS sequence"/>
</dbReference>
<keyword evidence="6" id="KW-1185">Reference proteome</keyword>
<proteinExistence type="predicted"/>
<dbReference type="AlphaFoldDB" id="A0A1I6M1E0"/>
<reference evidence="5 6" key="1">
    <citation type="submission" date="2016-10" db="EMBL/GenBank/DDBJ databases">
        <authorList>
            <person name="de Groot N.N."/>
        </authorList>
    </citation>
    <scope>NUCLEOTIDE SEQUENCE [LARGE SCALE GENOMIC DNA]</scope>
    <source>
        <strain evidence="5 6">S5-249</strain>
    </source>
</reference>
<dbReference type="InterPro" id="IPR036388">
    <property type="entry name" value="WH-like_DNA-bd_sf"/>
</dbReference>
<keyword evidence="1" id="KW-0805">Transcription regulation</keyword>
<dbReference type="Gene3D" id="3.30.450.80">
    <property type="entry name" value="Transcription factor LuxR-like, autoinducer-binding domain"/>
    <property type="match status" value="1"/>
</dbReference>
<dbReference type="GO" id="GO:0003677">
    <property type="term" value="F:DNA binding"/>
    <property type="evidence" value="ECO:0007669"/>
    <property type="project" value="UniProtKB-KW"/>
</dbReference>
<gene>
    <name evidence="5" type="ORF">SAMN05192580_3282</name>
</gene>
<protein>
    <submittedName>
        <fullName evidence="5">DNA-binding transcriptional regulator, CsgD family</fullName>
    </submittedName>
</protein>
<evidence type="ECO:0000259" key="4">
    <source>
        <dbReference type="PROSITE" id="PS50043"/>
    </source>
</evidence>
<name>A0A1I6M1E0_9SPHN</name>
<dbReference type="InterPro" id="IPR016032">
    <property type="entry name" value="Sig_transdc_resp-reg_C-effctor"/>
</dbReference>
<keyword evidence="2 5" id="KW-0238">DNA-binding</keyword>
<feature type="domain" description="HTH luxR-type" evidence="4">
    <location>
        <begin position="186"/>
        <end position="251"/>
    </location>
</feature>
<dbReference type="PANTHER" id="PTHR44688">
    <property type="entry name" value="DNA-BINDING TRANSCRIPTIONAL ACTIVATOR DEVR_DOSR"/>
    <property type="match status" value="1"/>
</dbReference>
<evidence type="ECO:0000256" key="1">
    <source>
        <dbReference type="ARBA" id="ARBA00023015"/>
    </source>
</evidence>
<dbReference type="Gene3D" id="1.10.10.10">
    <property type="entry name" value="Winged helix-like DNA-binding domain superfamily/Winged helix DNA-binding domain"/>
    <property type="match status" value="1"/>
</dbReference>
<evidence type="ECO:0000313" key="5">
    <source>
        <dbReference type="EMBL" id="SFS09483.1"/>
    </source>
</evidence>
<dbReference type="STRING" id="1166337.SAMN05192580_3282"/>
<keyword evidence="3" id="KW-0804">Transcription</keyword>
<dbReference type="PANTHER" id="PTHR44688:SF16">
    <property type="entry name" value="DNA-BINDING TRANSCRIPTIONAL ACTIVATOR DEVR_DOSR"/>
    <property type="match status" value="1"/>
</dbReference>
<dbReference type="SMART" id="SM00421">
    <property type="entry name" value="HTH_LUXR"/>
    <property type="match status" value="1"/>
</dbReference>
<sequence>MLTVENIDRVRITDAASVRRAAEAFREIVEQLGDFRIAASRNIAVKEPMVDASGAILACDVFGWTDDENDRWWHTARLALDSPLTGACRYTSEPFWANATGVFSKQTNAFLHKIDLTNFEARALARAAIVVPVHLPFGQVGAVSFTSRDRSRDDLSAEFAALGDELGVYARTFVSTYVPVMCKAERLPAGSRLSKREVECLRWAAIGKTDHEISTIIERSRATVRFHIHNASIKLDAVNRSQTVFKAAQLGYIGLNS</sequence>
<dbReference type="RefSeq" id="WP_242653536.1">
    <property type="nucleotide sequence ID" value="NZ_FOZG01000003.1"/>
</dbReference>
<accession>A0A1I6M1E0</accession>
<dbReference type="PRINTS" id="PR00038">
    <property type="entry name" value="HTHLUXR"/>
</dbReference>
<dbReference type="CDD" id="cd06170">
    <property type="entry name" value="LuxR_C_like"/>
    <property type="match status" value="1"/>
</dbReference>
<organism evidence="5 6">
    <name type="scientific">Sphingomonas jatrophae</name>
    <dbReference type="NCBI Taxonomy" id="1166337"/>
    <lineage>
        <taxon>Bacteria</taxon>
        <taxon>Pseudomonadati</taxon>
        <taxon>Pseudomonadota</taxon>
        <taxon>Alphaproteobacteria</taxon>
        <taxon>Sphingomonadales</taxon>
        <taxon>Sphingomonadaceae</taxon>
        <taxon>Sphingomonas</taxon>
    </lineage>
</organism>